<accession>A0A1N7F4P5</accession>
<gene>
    <name evidence="2" type="ORF">SAMN05421666_0747</name>
</gene>
<dbReference type="STRING" id="573024.SAMN05216208_1388"/>
<dbReference type="Gene3D" id="2.10.70.10">
    <property type="entry name" value="Complement Module, domain 1"/>
    <property type="match status" value="1"/>
</dbReference>
<evidence type="ECO:0000313" key="3">
    <source>
        <dbReference type="Proteomes" id="UP000186019"/>
    </source>
</evidence>
<keyword evidence="3" id="KW-1185">Reference proteome</keyword>
<feature type="compositionally biased region" description="Basic and acidic residues" evidence="1">
    <location>
        <begin position="10"/>
        <end position="20"/>
    </location>
</feature>
<reference evidence="2 3" key="1">
    <citation type="submission" date="2017-01" db="EMBL/GenBank/DDBJ databases">
        <authorList>
            <person name="Mah S.A."/>
            <person name="Swanson W.J."/>
            <person name="Moy G.W."/>
            <person name="Vacquier V.D."/>
        </authorList>
    </citation>
    <scope>NUCLEOTIDE SEQUENCE [LARGE SCALE GENOMIC DNA]</scope>
    <source>
        <strain evidence="2 3">DSM 29590</strain>
    </source>
</reference>
<evidence type="ECO:0000256" key="1">
    <source>
        <dbReference type="SAM" id="MobiDB-lite"/>
    </source>
</evidence>
<dbReference type="InterPro" id="IPR019600">
    <property type="entry name" value="Hemin_uptake_protein_HemP"/>
</dbReference>
<dbReference type="RefSeq" id="WP_076531065.1">
    <property type="nucleotide sequence ID" value="NZ_FOAC01000001.1"/>
</dbReference>
<name>A0A1N7F4P5_9RHOB</name>
<evidence type="ECO:0000313" key="2">
    <source>
        <dbReference type="EMBL" id="SIR95330.1"/>
    </source>
</evidence>
<dbReference type="Pfam" id="PF10636">
    <property type="entry name" value="hemP"/>
    <property type="match status" value="1"/>
</dbReference>
<dbReference type="EMBL" id="FTNV01000001">
    <property type="protein sequence ID" value="SIR95330.1"/>
    <property type="molecule type" value="Genomic_DNA"/>
</dbReference>
<feature type="region of interest" description="Disordered" evidence="1">
    <location>
        <begin position="1"/>
        <end position="20"/>
    </location>
</feature>
<organism evidence="2 3">
    <name type="scientific">Roseovarius nanhaiticus</name>
    <dbReference type="NCBI Taxonomy" id="573024"/>
    <lineage>
        <taxon>Bacteria</taxon>
        <taxon>Pseudomonadati</taxon>
        <taxon>Pseudomonadota</taxon>
        <taxon>Alphaproteobacteria</taxon>
        <taxon>Rhodobacterales</taxon>
        <taxon>Roseobacteraceae</taxon>
        <taxon>Roseovarius</taxon>
    </lineage>
</organism>
<dbReference type="Proteomes" id="UP000186019">
    <property type="component" value="Unassembled WGS sequence"/>
</dbReference>
<protein>
    <submittedName>
        <fullName evidence="2">Hemin uptake protein hemP</fullName>
    </submittedName>
</protein>
<dbReference type="OrthoDB" id="7691333at2"/>
<sequence length="55" mass="6218">MIQHTPAPRPVEHQDDTATYDARDLVRDGVKANVVLDDQTYTLRITRAGKLILTK</sequence>
<dbReference type="AlphaFoldDB" id="A0A1N7F4P5"/>
<proteinExistence type="predicted"/>